<dbReference type="RefSeq" id="WP_209455960.1">
    <property type="nucleotide sequence ID" value="NZ_BAAACS010000017.1"/>
</dbReference>
<feature type="transmembrane region" description="Helical" evidence="1">
    <location>
        <begin position="95"/>
        <end position="115"/>
    </location>
</feature>
<evidence type="ECO:0000313" key="3">
    <source>
        <dbReference type="Proteomes" id="UP000767291"/>
    </source>
</evidence>
<dbReference type="Proteomes" id="UP000767291">
    <property type="component" value="Unassembled WGS sequence"/>
</dbReference>
<dbReference type="EMBL" id="JAGGJX010000001">
    <property type="protein sequence ID" value="MBP1854444.1"/>
    <property type="molecule type" value="Genomic_DNA"/>
</dbReference>
<feature type="transmembrane region" description="Helical" evidence="1">
    <location>
        <begin position="33"/>
        <end position="56"/>
    </location>
</feature>
<keyword evidence="1" id="KW-0472">Membrane</keyword>
<feature type="transmembrane region" description="Helical" evidence="1">
    <location>
        <begin position="122"/>
        <end position="138"/>
    </location>
</feature>
<feature type="transmembrane region" description="Helical" evidence="1">
    <location>
        <begin position="68"/>
        <end position="89"/>
    </location>
</feature>
<protein>
    <submittedName>
        <fullName evidence="2">Uncharacterized protein</fullName>
    </submittedName>
</protein>
<reference evidence="2 3" key="1">
    <citation type="submission" date="2021-03" db="EMBL/GenBank/DDBJ databases">
        <title>Genomic Encyclopedia of Type Strains, Phase IV (KMG-IV): sequencing the most valuable type-strain genomes for metagenomic binning, comparative biology and taxonomic classification.</title>
        <authorList>
            <person name="Goeker M."/>
        </authorList>
    </citation>
    <scope>NUCLEOTIDE SEQUENCE [LARGE SCALE GENOMIC DNA]</scope>
    <source>
        <strain evidence="2 3">DSM 1289</strain>
    </source>
</reference>
<feature type="transmembrane region" description="Helical" evidence="1">
    <location>
        <begin position="9"/>
        <end position="27"/>
    </location>
</feature>
<sequence length="139" mass="16592">MKDTKYIDNYFKILSLVFWPIIWYKWIVISNEIIEISLVTIYSILCIVYTVYYVYLKTKCNYEIDKIEVYYNFSTILAFISTLYSFLIFPKNLTFLYIKIALIGAYFYFSVLKAIRYKREEGIVGIMASLLLAVITVFY</sequence>
<accession>A0ABS4E922</accession>
<proteinExistence type="predicted"/>
<keyword evidence="1" id="KW-1133">Transmembrane helix</keyword>
<keyword evidence="3" id="KW-1185">Reference proteome</keyword>
<evidence type="ECO:0000313" key="2">
    <source>
        <dbReference type="EMBL" id="MBP1854444.1"/>
    </source>
</evidence>
<organism evidence="2 3">
    <name type="scientific">Metaclostridioides mangenotii</name>
    <dbReference type="NCBI Taxonomy" id="1540"/>
    <lineage>
        <taxon>Bacteria</taxon>
        <taxon>Bacillati</taxon>
        <taxon>Bacillota</taxon>
        <taxon>Clostridia</taxon>
        <taxon>Peptostreptococcales</taxon>
        <taxon>Peptostreptococcaceae</taxon>
        <taxon>Metaclostridioides</taxon>
    </lineage>
</organism>
<evidence type="ECO:0000256" key="1">
    <source>
        <dbReference type="SAM" id="Phobius"/>
    </source>
</evidence>
<comment type="caution">
    <text evidence="2">The sequence shown here is derived from an EMBL/GenBank/DDBJ whole genome shotgun (WGS) entry which is preliminary data.</text>
</comment>
<gene>
    <name evidence="2" type="ORF">J2Z43_000834</name>
</gene>
<keyword evidence="1" id="KW-0812">Transmembrane</keyword>
<name>A0ABS4E922_9FIRM</name>